<feature type="non-terminal residue" evidence="2">
    <location>
        <position position="94"/>
    </location>
</feature>
<dbReference type="Proteomes" id="UP000055024">
    <property type="component" value="Unassembled WGS sequence"/>
</dbReference>
<evidence type="ECO:0000313" key="2">
    <source>
        <dbReference type="EMBL" id="KRZ03166.1"/>
    </source>
</evidence>
<gene>
    <name evidence="2" type="ORF">T11_16323</name>
</gene>
<reference evidence="2 3" key="1">
    <citation type="submission" date="2015-01" db="EMBL/GenBank/DDBJ databases">
        <title>Evolution of Trichinella species and genotypes.</title>
        <authorList>
            <person name="Korhonen P.K."/>
            <person name="Edoardo P."/>
            <person name="Giuseppe L.R."/>
            <person name="Gasser R.B."/>
        </authorList>
    </citation>
    <scope>NUCLEOTIDE SEQUENCE [LARGE SCALE GENOMIC DNA]</scope>
    <source>
        <strain evidence="2">ISS1029</strain>
    </source>
</reference>
<sequence>MIKRLRQYLDNYAVMPRTTSLFCYISPDSDKLQNIAKIHRKLFRSVTYPMKWRSLGQYFIVLCYLFFLHFRHILINLSEVVSKLSSNGNESFSI</sequence>
<protein>
    <submittedName>
        <fullName evidence="2">Uncharacterized protein</fullName>
    </submittedName>
</protein>
<organism evidence="2 3">
    <name type="scientific">Trichinella zimbabwensis</name>
    <dbReference type="NCBI Taxonomy" id="268475"/>
    <lineage>
        <taxon>Eukaryota</taxon>
        <taxon>Metazoa</taxon>
        <taxon>Ecdysozoa</taxon>
        <taxon>Nematoda</taxon>
        <taxon>Enoplea</taxon>
        <taxon>Dorylaimia</taxon>
        <taxon>Trichinellida</taxon>
        <taxon>Trichinellidae</taxon>
        <taxon>Trichinella</taxon>
    </lineage>
</organism>
<feature type="transmembrane region" description="Helical" evidence="1">
    <location>
        <begin position="55"/>
        <end position="75"/>
    </location>
</feature>
<accession>A0A0V1GXZ9</accession>
<evidence type="ECO:0000256" key="1">
    <source>
        <dbReference type="SAM" id="Phobius"/>
    </source>
</evidence>
<keyword evidence="1" id="KW-1133">Transmembrane helix</keyword>
<name>A0A0V1GXZ9_9BILA</name>
<dbReference type="EMBL" id="JYDP01000202">
    <property type="protein sequence ID" value="KRZ03166.1"/>
    <property type="molecule type" value="Genomic_DNA"/>
</dbReference>
<comment type="caution">
    <text evidence="2">The sequence shown here is derived from an EMBL/GenBank/DDBJ whole genome shotgun (WGS) entry which is preliminary data.</text>
</comment>
<keyword evidence="1" id="KW-0812">Transmembrane</keyword>
<keyword evidence="3" id="KW-1185">Reference proteome</keyword>
<keyword evidence="1" id="KW-0472">Membrane</keyword>
<proteinExistence type="predicted"/>
<evidence type="ECO:0000313" key="3">
    <source>
        <dbReference type="Proteomes" id="UP000055024"/>
    </source>
</evidence>
<dbReference type="AlphaFoldDB" id="A0A0V1GXZ9"/>